<keyword evidence="4 10" id="KW-0812">Transmembrane</keyword>
<keyword evidence="7 10" id="KW-0067">ATP-binding</keyword>
<dbReference type="NCBIfam" id="TIGR00159">
    <property type="entry name" value="diadenylate cyclase CdaA"/>
    <property type="match status" value="1"/>
</dbReference>
<keyword evidence="2 10" id="KW-1003">Cell membrane</keyword>
<dbReference type="PIRSF" id="PIRSF004793">
    <property type="entry name" value="UCP004793"/>
    <property type="match status" value="1"/>
</dbReference>
<keyword evidence="8 10" id="KW-1133">Transmembrane helix</keyword>
<dbReference type="EC" id="2.7.7.85" evidence="10"/>
<dbReference type="SUPFAM" id="SSF143597">
    <property type="entry name" value="YojJ-like"/>
    <property type="match status" value="1"/>
</dbReference>
<feature type="transmembrane region" description="Helical" evidence="10">
    <location>
        <begin position="44"/>
        <end position="61"/>
    </location>
</feature>
<dbReference type="InterPro" id="IPR014046">
    <property type="entry name" value="C-di-AMP_synthase"/>
</dbReference>
<evidence type="ECO:0000256" key="1">
    <source>
        <dbReference type="ARBA" id="ARBA00000877"/>
    </source>
</evidence>
<comment type="subunit">
    <text evidence="10">Probably a homodimer.</text>
</comment>
<dbReference type="InterPro" id="IPR003390">
    <property type="entry name" value="DNA_integrity_scan_DisA_N"/>
</dbReference>
<keyword evidence="6 10" id="KW-0547">Nucleotide-binding</keyword>
<evidence type="ECO:0000256" key="8">
    <source>
        <dbReference type="ARBA" id="ARBA00022989"/>
    </source>
</evidence>
<proteinExistence type="inferred from homology"/>
<evidence type="ECO:0000256" key="10">
    <source>
        <dbReference type="HAMAP-Rule" id="MF_01499"/>
    </source>
</evidence>
<dbReference type="FunFam" id="3.40.1700.10:FF:000002">
    <property type="entry name" value="Diadenylate cyclase"/>
    <property type="match status" value="1"/>
</dbReference>
<dbReference type="GO" id="GO:0006171">
    <property type="term" value="P:cAMP biosynthetic process"/>
    <property type="evidence" value="ECO:0007669"/>
    <property type="project" value="InterPro"/>
</dbReference>
<dbReference type="GO" id="GO:0106408">
    <property type="term" value="F:diadenylate cyclase activity"/>
    <property type="evidence" value="ECO:0007669"/>
    <property type="project" value="UniProtKB-EC"/>
</dbReference>
<protein>
    <recommendedName>
        <fullName evidence="10">Diadenylate cyclase</fullName>
        <shortName evidence="10">DAC</shortName>
        <ecNumber evidence="10">2.7.7.85</ecNumber>
    </recommendedName>
    <alternativeName>
        <fullName evidence="10">Cyclic-di-AMP synthase</fullName>
        <shortName evidence="10">c-di-AMP synthase</shortName>
    </alternativeName>
</protein>
<keyword evidence="5 10" id="KW-0548">Nucleotidyltransferase</keyword>
<dbReference type="PANTHER" id="PTHR34185:SF1">
    <property type="entry name" value="DIADENYLATE CYCLASE"/>
    <property type="match status" value="1"/>
</dbReference>
<dbReference type="InterPro" id="IPR045585">
    <property type="entry name" value="CdaA_N"/>
</dbReference>
<evidence type="ECO:0000259" key="11">
    <source>
        <dbReference type="PROSITE" id="PS51794"/>
    </source>
</evidence>
<evidence type="ECO:0000256" key="2">
    <source>
        <dbReference type="ARBA" id="ARBA00022475"/>
    </source>
</evidence>
<accession>A0A6N2SGS7</accession>
<evidence type="ECO:0000313" key="12">
    <source>
        <dbReference type="EMBL" id="VYS92933.1"/>
    </source>
</evidence>
<dbReference type="Pfam" id="PF02457">
    <property type="entry name" value="DAC"/>
    <property type="match status" value="1"/>
</dbReference>
<sequence length="285" mass="31445">MNLWEYVPNFIKASTPMDLVDILVVAFLVYQGIKLVRETRANQLIKGLGALLLLYFVASQLKLKTLSFLMGNVLQIGAVALLVVFQPELRRALEQVGRTKIHGLSLFGGPSDQEDEQSRWKTAIMAICEGCASLSRQKVGALIVLERETRLGEIIKTGTIVDAAPSAELFGNLFFTNSPLHDGAVVMRGGRVYAAGCFLPLSQNYEISREMGTRHRAALGMSENSDAMVVVVSEETGVITVAQNGRLERNFTIDRLEKVLCDGILRDSSEDSSPRKPIFWKVKKS</sequence>
<comment type="caution">
    <text evidence="10">Lacks conserved residue(s) required for the propagation of feature annotation.</text>
</comment>
<organism evidence="12">
    <name type="scientific">uncultured Anaerotruncus sp</name>
    <dbReference type="NCBI Taxonomy" id="905011"/>
    <lineage>
        <taxon>Bacteria</taxon>
        <taxon>Bacillati</taxon>
        <taxon>Bacillota</taxon>
        <taxon>Clostridia</taxon>
        <taxon>Eubacteriales</taxon>
        <taxon>Oscillospiraceae</taxon>
        <taxon>Anaerotruncus</taxon>
        <taxon>environmental samples</taxon>
    </lineage>
</organism>
<dbReference type="InterPro" id="IPR036888">
    <property type="entry name" value="DNA_integrity_DisA_N_sf"/>
</dbReference>
<dbReference type="PANTHER" id="PTHR34185">
    <property type="entry name" value="DIADENYLATE CYCLASE"/>
    <property type="match status" value="1"/>
</dbReference>
<dbReference type="EMBL" id="CACRSL010000003">
    <property type="protein sequence ID" value="VYS92933.1"/>
    <property type="molecule type" value="Genomic_DNA"/>
</dbReference>
<evidence type="ECO:0000256" key="5">
    <source>
        <dbReference type="ARBA" id="ARBA00022695"/>
    </source>
</evidence>
<evidence type="ECO:0000256" key="7">
    <source>
        <dbReference type="ARBA" id="ARBA00022840"/>
    </source>
</evidence>
<evidence type="ECO:0000256" key="4">
    <source>
        <dbReference type="ARBA" id="ARBA00022692"/>
    </source>
</evidence>
<comment type="function">
    <text evidence="10">Catalyzes the condensation of 2 ATP molecules into cyclic di-AMP (c-di-AMP), a second messenger used to regulate differing processes in different bacteria.</text>
</comment>
<dbReference type="InterPro" id="IPR034701">
    <property type="entry name" value="CdaA"/>
</dbReference>
<feature type="transmembrane region" description="Helical" evidence="10">
    <location>
        <begin position="67"/>
        <end position="85"/>
    </location>
</feature>
<dbReference type="GO" id="GO:0005524">
    <property type="term" value="F:ATP binding"/>
    <property type="evidence" value="ECO:0007669"/>
    <property type="project" value="UniProtKB-UniRule"/>
</dbReference>
<evidence type="ECO:0000256" key="9">
    <source>
        <dbReference type="ARBA" id="ARBA00023136"/>
    </source>
</evidence>
<comment type="catalytic activity">
    <reaction evidence="1 10">
        <text>2 ATP = 3',3'-c-di-AMP + 2 diphosphate</text>
        <dbReference type="Rhea" id="RHEA:35655"/>
        <dbReference type="ChEBI" id="CHEBI:30616"/>
        <dbReference type="ChEBI" id="CHEBI:33019"/>
        <dbReference type="ChEBI" id="CHEBI:71500"/>
        <dbReference type="EC" id="2.7.7.85"/>
    </reaction>
</comment>
<dbReference type="PROSITE" id="PS51794">
    <property type="entry name" value="DAC"/>
    <property type="match status" value="1"/>
</dbReference>
<comment type="similarity">
    <text evidence="10">Belongs to the adenylate cyclase family. DacA/CdaA subfamily.</text>
</comment>
<dbReference type="Gene3D" id="3.40.1700.10">
    <property type="entry name" value="DNA integrity scanning protein, DisA, N-terminal domain"/>
    <property type="match status" value="1"/>
</dbReference>
<feature type="domain" description="DAC" evidence="11">
    <location>
        <begin position="86"/>
        <end position="255"/>
    </location>
</feature>
<dbReference type="HAMAP" id="MF_01499">
    <property type="entry name" value="DacA"/>
    <property type="match status" value="1"/>
</dbReference>
<dbReference type="AlphaFoldDB" id="A0A6N2SGS7"/>
<keyword evidence="9 10" id="KW-0472">Membrane</keyword>
<name>A0A6N2SGS7_9FIRM</name>
<evidence type="ECO:0000256" key="6">
    <source>
        <dbReference type="ARBA" id="ARBA00022741"/>
    </source>
</evidence>
<gene>
    <name evidence="12" type="primary">disA</name>
    <name evidence="10" type="synonym">dacA</name>
    <name evidence="12" type="ORF">AULFYP135_00954</name>
</gene>
<dbReference type="InterPro" id="IPR050338">
    <property type="entry name" value="DisA"/>
</dbReference>
<evidence type="ECO:0000256" key="3">
    <source>
        <dbReference type="ARBA" id="ARBA00022679"/>
    </source>
</evidence>
<reference evidence="12" key="1">
    <citation type="submission" date="2019-11" db="EMBL/GenBank/DDBJ databases">
        <authorList>
            <person name="Feng L."/>
        </authorList>
    </citation>
    <scope>NUCLEOTIDE SEQUENCE</scope>
    <source>
        <strain evidence="12">AundefinedLFYP135</strain>
    </source>
</reference>
<dbReference type="Pfam" id="PF19293">
    <property type="entry name" value="CdaA_N"/>
    <property type="match status" value="1"/>
</dbReference>
<feature type="transmembrane region" description="Helical" evidence="10">
    <location>
        <begin position="20"/>
        <end position="37"/>
    </location>
</feature>
<dbReference type="GO" id="GO:0004016">
    <property type="term" value="F:adenylate cyclase activity"/>
    <property type="evidence" value="ECO:0007669"/>
    <property type="project" value="UniProtKB-UniRule"/>
</dbReference>
<keyword evidence="3 10" id="KW-0808">Transferase</keyword>